<dbReference type="EMBL" id="MU839002">
    <property type="protein sequence ID" value="KAK1769689.1"/>
    <property type="molecule type" value="Genomic_DNA"/>
</dbReference>
<keyword evidence="3" id="KW-1185">Reference proteome</keyword>
<sequence>MAKCSQLVSGALIDRVVGAALFCSSLMVYPFCVSSTHSKPVRGVGGLFLEWSPFFFSIFPLSAFCWFIFLWAIELAKRELW</sequence>
<protein>
    <submittedName>
        <fullName evidence="2">Uncharacterized protein</fullName>
    </submittedName>
</protein>
<dbReference type="RefSeq" id="XP_060285902.1">
    <property type="nucleotide sequence ID" value="XM_060423679.1"/>
</dbReference>
<proteinExistence type="predicted"/>
<dbReference type="AlphaFoldDB" id="A0AAJ0C3X6"/>
<feature type="transmembrane region" description="Helical" evidence="1">
    <location>
        <begin position="51"/>
        <end position="73"/>
    </location>
</feature>
<feature type="transmembrane region" description="Helical" evidence="1">
    <location>
        <begin position="12"/>
        <end position="31"/>
    </location>
</feature>
<comment type="caution">
    <text evidence="2">The sequence shown here is derived from an EMBL/GenBank/DDBJ whole genome shotgun (WGS) entry which is preliminary data.</text>
</comment>
<keyword evidence="1" id="KW-0472">Membrane</keyword>
<evidence type="ECO:0000313" key="2">
    <source>
        <dbReference type="EMBL" id="KAK1769689.1"/>
    </source>
</evidence>
<evidence type="ECO:0000313" key="3">
    <source>
        <dbReference type="Proteomes" id="UP001244011"/>
    </source>
</evidence>
<organism evidence="2 3">
    <name type="scientific">Phialemonium atrogriseum</name>
    <dbReference type="NCBI Taxonomy" id="1093897"/>
    <lineage>
        <taxon>Eukaryota</taxon>
        <taxon>Fungi</taxon>
        <taxon>Dikarya</taxon>
        <taxon>Ascomycota</taxon>
        <taxon>Pezizomycotina</taxon>
        <taxon>Sordariomycetes</taxon>
        <taxon>Sordariomycetidae</taxon>
        <taxon>Cephalothecales</taxon>
        <taxon>Cephalothecaceae</taxon>
        <taxon>Phialemonium</taxon>
    </lineage>
</organism>
<gene>
    <name evidence="2" type="ORF">QBC33DRAFT_331886</name>
</gene>
<dbReference type="Proteomes" id="UP001244011">
    <property type="component" value="Unassembled WGS sequence"/>
</dbReference>
<name>A0AAJ0C3X6_9PEZI</name>
<dbReference type="GeneID" id="85306866"/>
<accession>A0AAJ0C3X6</accession>
<keyword evidence="1" id="KW-0812">Transmembrane</keyword>
<reference evidence="2" key="1">
    <citation type="submission" date="2023-06" db="EMBL/GenBank/DDBJ databases">
        <title>Genome-scale phylogeny and comparative genomics of the fungal order Sordariales.</title>
        <authorList>
            <consortium name="Lawrence Berkeley National Laboratory"/>
            <person name="Hensen N."/>
            <person name="Bonometti L."/>
            <person name="Westerberg I."/>
            <person name="Brannstrom I.O."/>
            <person name="Guillou S."/>
            <person name="Cros-Aarteil S."/>
            <person name="Calhoun S."/>
            <person name="Haridas S."/>
            <person name="Kuo A."/>
            <person name="Mondo S."/>
            <person name="Pangilinan J."/>
            <person name="Riley R."/>
            <person name="Labutti K."/>
            <person name="Andreopoulos B."/>
            <person name="Lipzen A."/>
            <person name="Chen C."/>
            <person name="Yanf M."/>
            <person name="Daum C."/>
            <person name="Ng V."/>
            <person name="Clum A."/>
            <person name="Steindorff A."/>
            <person name="Ohm R."/>
            <person name="Martin F."/>
            <person name="Silar P."/>
            <person name="Natvig D."/>
            <person name="Lalanne C."/>
            <person name="Gautier V."/>
            <person name="Ament-Velasquez S.L."/>
            <person name="Kruys A."/>
            <person name="Hutchinson M.I."/>
            <person name="Powell A.J."/>
            <person name="Barry K."/>
            <person name="Miller A.N."/>
            <person name="Grigoriev I.V."/>
            <person name="Debuchy R."/>
            <person name="Gladieux P."/>
            <person name="Thoren M.H."/>
            <person name="Johannesson H."/>
        </authorList>
    </citation>
    <scope>NUCLEOTIDE SEQUENCE</scope>
    <source>
        <strain evidence="2">8032-3</strain>
    </source>
</reference>
<keyword evidence="1" id="KW-1133">Transmembrane helix</keyword>
<evidence type="ECO:0000256" key="1">
    <source>
        <dbReference type="SAM" id="Phobius"/>
    </source>
</evidence>